<keyword evidence="9" id="KW-1185">Reference proteome</keyword>
<gene>
    <name evidence="8" type="ORF">TELCIR_09033</name>
</gene>
<evidence type="ECO:0000256" key="4">
    <source>
        <dbReference type="ARBA" id="ARBA00023273"/>
    </source>
</evidence>
<sequence>FCIHNVRIPTPLRLNCKTNAWPIPQTGKGAEHFYGHHQHSAPTRRFPSTCHTTTITSTTKITNRHIGWAIKTTNQKKLGLDPACGVLDLKEGTLGCSSDVFDYGLKNANNDRITVGWRNTFDGATE</sequence>
<dbReference type="InterPro" id="IPR013783">
    <property type="entry name" value="Ig-like_fold"/>
</dbReference>
<feature type="non-terminal residue" evidence="8">
    <location>
        <position position="1"/>
    </location>
</feature>
<dbReference type="EMBL" id="KZ346760">
    <property type="protein sequence ID" value="PIO69160.1"/>
    <property type="molecule type" value="Genomic_DNA"/>
</dbReference>
<keyword evidence="4" id="KW-0966">Cell projection</keyword>
<evidence type="ECO:0000256" key="1">
    <source>
        <dbReference type="ARBA" id="ARBA00004245"/>
    </source>
</evidence>
<dbReference type="AlphaFoldDB" id="A0A2G9UI39"/>
<dbReference type="Proteomes" id="UP000230423">
    <property type="component" value="Unassembled WGS sequence"/>
</dbReference>
<evidence type="ECO:0000313" key="8">
    <source>
        <dbReference type="EMBL" id="PIO69160.1"/>
    </source>
</evidence>
<dbReference type="PROSITE" id="PS50202">
    <property type="entry name" value="MSP"/>
    <property type="match status" value="1"/>
</dbReference>
<evidence type="ECO:0000256" key="3">
    <source>
        <dbReference type="ARBA" id="ARBA00023212"/>
    </source>
</evidence>
<evidence type="ECO:0000256" key="5">
    <source>
        <dbReference type="ARBA" id="ARBA00037744"/>
    </source>
</evidence>
<name>A0A2G9UI39_TELCI</name>
<protein>
    <recommendedName>
        <fullName evidence="7">MSP domain-containing protein</fullName>
    </recommendedName>
</protein>
<dbReference type="OrthoDB" id="5918453at2759"/>
<comment type="subcellular location">
    <subcellularLocation>
        <location evidence="6">Cell projection</location>
        <location evidence="6">Pseudopodium</location>
    </subcellularLocation>
    <subcellularLocation>
        <location evidence="1">Cytoplasm</location>
        <location evidence="1">Cytoskeleton</location>
    </subcellularLocation>
</comment>
<dbReference type="InterPro" id="IPR000535">
    <property type="entry name" value="MSP_dom"/>
</dbReference>
<dbReference type="InterPro" id="IPR051155">
    <property type="entry name" value="Nematode_MSP"/>
</dbReference>
<dbReference type="PANTHER" id="PTHR22920">
    <property type="entry name" value="MAJOR SPERM PROTEIN"/>
    <property type="match status" value="1"/>
</dbReference>
<keyword evidence="2" id="KW-0963">Cytoplasm</keyword>
<comment type="function">
    <text evidence="5">Central component in molecular interactions underlying sperm crawling. Forms an extensive filament system that extends from sperm villipoda, along the leading edge of the pseudopod.</text>
</comment>
<evidence type="ECO:0000256" key="2">
    <source>
        <dbReference type="ARBA" id="ARBA00022490"/>
    </source>
</evidence>
<dbReference type="Gene3D" id="2.60.40.10">
    <property type="entry name" value="Immunoglobulins"/>
    <property type="match status" value="1"/>
</dbReference>
<feature type="domain" description="MSP" evidence="7">
    <location>
        <begin position="17"/>
        <end position="126"/>
    </location>
</feature>
<evidence type="ECO:0000256" key="6">
    <source>
        <dbReference type="ARBA" id="ARBA00037818"/>
    </source>
</evidence>
<accession>A0A2G9UI39</accession>
<organism evidence="8 9">
    <name type="scientific">Teladorsagia circumcincta</name>
    <name type="common">Brown stomach worm</name>
    <name type="synonym">Ostertagia circumcincta</name>
    <dbReference type="NCBI Taxonomy" id="45464"/>
    <lineage>
        <taxon>Eukaryota</taxon>
        <taxon>Metazoa</taxon>
        <taxon>Ecdysozoa</taxon>
        <taxon>Nematoda</taxon>
        <taxon>Chromadorea</taxon>
        <taxon>Rhabditida</taxon>
        <taxon>Rhabditina</taxon>
        <taxon>Rhabditomorpha</taxon>
        <taxon>Strongyloidea</taxon>
        <taxon>Trichostrongylidae</taxon>
        <taxon>Teladorsagia</taxon>
    </lineage>
</organism>
<reference evidence="8 9" key="1">
    <citation type="submission" date="2015-09" db="EMBL/GenBank/DDBJ databases">
        <title>Draft genome of the parasitic nematode Teladorsagia circumcincta isolate WARC Sus (inbred).</title>
        <authorList>
            <person name="Mitreva M."/>
        </authorList>
    </citation>
    <scope>NUCLEOTIDE SEQUENCE [LARGE SCALE GENOMIC DNA]</scope>
    <source>
        <strain evidence="8 9">S</strain>
    </source>
</reference>
<proteinExistence type="predicted"/>
<dbReference type="GO" id="GO:0005856">
    <property type="term" value="C:cytoskeleton"/>
    <property type="evidence" value="ECO:0007669"/>
    <property type="project" value="UniProtKB-SubCell"/>
</dbReference>
<dbReference type="GO" id="GO:0031143">
    <property type="term" value="C:pseudopodium"/>
    <property type="evidence" value="ECO:0007669"/>
    <property type="project" value="UniProtKB-SubCell"/>
</dbReference>
<dbReference type="SUPFAM" id="SSF49354">
    <property type="entry name" value="PapD-like"/>
    <property type="match status" value="1"/>
</dbReference>
<dbReference type="PANTHER" id="PTHR22920:SF7">
    <property type="entry name" value="MSP DOMAIN-CONTAINING PROTEIN-RELATED"/>
    <property type="match status" value="1"/>
</dbReference>
<keyword evidence="3" id="KW-0206">Cytoskeleton</keyword>
<evidence type="ECO:0000313" key="9">
    <source>
        <dbReference type="Proteomes" id="UP000230423"/>
    </source>
</evidence>
<dbReference type="InterPro" id="IPR008962">
    <property type="entry name" value="PapD-like_sf"/>
</dbReference>
<evidence type="ECO:0000259" key="7">
    <source>
        <dbReference type="PROSITE" id="PS50202"/>
    </source>
</evidence>